<accession>L7THN1</accession>
<protein>
    <submittedName>
        <fullName evidence="1">Uncharacterized protein</fullName>
    </submittedName>
</protein>
<dbReference type="RefSeq" id="YP_007379162.1">
    <property type="nucleotide sequence ID" value="NC_020159.1"/>
</dbReference>
<keyword evidence="2" id="KW-1185">Reference proteome</keyword>
<dbReference type="OrthoDB" id="41734at10239"/>
<dbReference type="KEGG" id="vg:14477221"/>
<organism evidence="1 2">
    <name type="scientific">Halorubrum sodomense tailed virus 2</name>
    <dbReference type="NCBI Taxonomy" id="1262527"/>
    <lineage>
        <taxon>Viruses</taxon>
        <taxon>Duplodnaviria</taxon>
        <taxon>Heunggongvirae</taxon>
        <taxon>Uroviricota</taxon>
        <taxon>Caudoviricetes</taxon>
        <taxon>Thumleimavirales</taxon>
        <taxon>Hafunaviridae</taxon>
        <taxon>Mincapvirus</taxon>
        <taxon>Mincapvirus eilatense</taxon>
        <taxon>Mincapvirus HSTV2</taxon>
    </lineage>
</organism>
<gene>
    <name evidence="1" type="primary">84</name>
    <name evidence="1" type="ORF">HSTV2_84</name>
</gene>
<dbReference type="GeneID" id="14477221"/>
<proteinExistence type="predicted"/>
<dbReference type="EMBL" id="KC117376">
    <property type="protein sequence ID" value="AGC34351.1"/>
    <property type="molecule type" value="Genomic_DNA"/>
</dbReference>
<evidence type="ECO:0000313" key="2">
    <source>
        <dbReference type="Proteomes" id="UP000011138"/>
    </source>
</evidence>
<name>L7THN1_9CAUD</name>
<evidence type="ECO:0000313" key="1">
    <source>
        <dbReference type="EMBL" id="AGC34351.1"/>
    </source>
</evidence>
<reference evidence="1 2" key="1">
    <citation type="journal article" date="2013" name="J. Virol.">
        <title>Insights into head-tailed viruses infecting extremely halophilic archaea.</title>
        <authorList>
            <person name="Pietila M.K."/>
            <person name="Laurinmaki P."/>
            <person name="Russell D.A."/>
            <person name="Ko C.C."/>
            <person name="Jacobs-Sera D."/>
            <person name="Butcher S.J."/>
            <person name="Bamford D.H."/>
            <person name="Hendrix R.W."/>
        </authorList>
    </citation>
    <scope>NUCLEOTIDE SEQUENCE [LARGE SCALE GENOMIC DNA]</scope>
</reference>
<sequence>MSEITTNARTEEQTKEYDGYLVVNWRDDDIRFRKTAPASGRSSPYEVAVPMTLAVNVPTVEVESIEANITIPPAQVEEVVTEAVEVAEDGDE</sequence>
<dbReference type="Proteomes" id="UP000011138">
    <property type="component" value="Segment"/>
</dbReference>